<dbReference type="Gene3D" id="2.60.20.10">
    <property type="entry name" value="Crystallins"/>
    <property type="match status" value="1"/>
</dbReference>
<dbReference type="SUPFAM" id="SSF49695">
    <property type="entry name" value="gamma-Crystallin-like"/>
    <property type="match status" value="1"/>
</dbReference>
<evidence type="ECO:0000313" key="1">
    <source>
        <dbReference type="EMBL" id="RCG29680.1"/>
    </source>
</evidence>
<dbReference type="InterPro" id="IPR011024">
    <property type="entry name" value="G_crystallin-like"/>
</dbReference>
<dbReference type="OrthoDB" id="3520230at2"/>
<evidence type="ECO:0000313" key="2">
    <source>
        <dbReference type="Proteomes" id="UP000253094"/>
    </source>
</evidence>
<keyword evidence="2" id="KW-1185">Reference proteome</keyword>
<organism evidence="1 2">
    <name type="scientific">Sphaerisporangium album</name>
    <dbReference type="NCBI Taxonomy" id="509200"/>
    <lineage>
        <taxon>Bacteria</taxon>
        <taxon>Bacillati</taxon>
        <taxon>Actinomycetota</taxon>
        <taxon>Actinomycetes</taxon>
        <taxon>Streptosporangiales</taxon>
        <taxon>Streptosporangiaceae</taxon>
        <taxon>Sphaerisporangium</taxon>
    </lineage>
</organism>
<protein>
    <submittedName>
        <fullName evidence="1">Uncharacterized protein</fullName>
    </submittedName>
</protein>
<dbReference type="EMBL" id="QOIL01000010">
    <property type="protein sequence ID" value="RCG29680.1"/>
    <property type="molecule type" value="Genomic_DNA"/>
</dbReference>
<sequence length="262" mass="28188">MSSDQLSVETRRGVDRLLRFSGNVGGLNEDDVLAVLREAGITTLESLVRHALAVPPPAEPEPLGSTGLLAPVRADAGPPSALVSHRVPQVAVVVDGVEYDPADVTRFDGQVLTFVADGSPDRVLAFTDDRPLRMAIWAATALGRSSAGTTTPGEMRAGPRPPTIGEVQMFEHHFYGGDWFWLGAKRGWPDLTRVRHGSWPGSDWNDTISSIGATNCLVFYYEHINYGGIRLYGTPGIDIPDLGRIGWNDRISSVANYGPIGG</sequence>
<comment type="caution">
    <text evidence="1">The sequence shown here is derived from an EMBL/GenBank/DDBJ whole genome shotgun (WGS) entry which is preliminary data.</text>
</comment>
<proteinExistence type="predicted"/>
<reference evidence="1 2" key="1">
    <citation type="submission" date="2018-06" db="EMBL/GenBank/DDBJ databases">
        <title>Sphaerisporangium craniellae sp. nov., isolated from a marine sponge in the South China Sea.</title>
        <authorList>
            <person name="Li L."/>
        </authorList>
    </citation>
    <scope>NUCLEOTIDE SEQUENCE [LARGE SCALE GENOMIC DNA]</scope>
    <source>
        <strain evidence="1 2">CCTCC AA 208026</strain>
    </source>
</reference>
<dbReference type="Proteomes" id="UP000253094">
    <property type="component" value="Unassembled WGS sequence"/>
</dbReference>
<accession>A0A367FJ74</accession>
<gene>
    <name evidence="1" type="ORF">DQ384_19035</name>
</gene>
<dbReference type="RefSeq" id="WP_114030189.1">
    <property type="nucleotide sequence ID" value="NZ_QOIL01000010.1"/>
</dbReference>
<name>A0A367FJ74_9ACTN</name>
<dbReference type="AlphaFoldDB" id="A0A367FJ74"/>